<proteinExistence type="predicted"/>
<dbReference type="InterPro" id="IPR013693">
    <property type="entry name" value="SpoIID/LytB_N"/>
</dbReference>
<dbReference type="HOGENOM" id="CLU_021203_3_3_3"/>
<evidence type="ECO:0000313" key="2">
    <source>
        <dbReference type="EMBL" id="BAG05640.1"/>
    </source>
</evidence>
<dbReference type="PaxDb" id="449447-MAE_58180"/>
<organism evidence="2 3">
    <name type="scientific">Microcystis aeruginosa (strain NIES-843 / IAM M-2473)</name>
    <dbReference type="NCBI Taxonomy" id="449447"/>
    <lineage>
        <taxon>Bacteria</taxon>
        <taxon>Bacillati</taxon>
        <taxon>Cyanobacteriota</taxon>
        <taxon>Cyanophyceae</taxon>
        <taxon>Oscillatoriophycideae</taxon>
        <taxon>Chroococcales</taxon>
        <taxon>Microcystaceae</taxon>
        <taxon>Microcystis</taxon>
    </lineage>
</organism>
<protein>
    <recommendedName>
        <fullName evidence="1">Sporulation stage II protein D amidase enhancer LytB N-terminal domain-containing protein</fullName>
    </recommendedName>
</protein>
<accession>B0JIT2</accession>
<dbReference type="KEGG" id="mar:MAE_58180"/>
<sequence>MRSPIPMTNKHTARLLSSYLQRLPAHSWLILVFWALIIAPVQAAVELRIAISKGVSAVSVGSSTDAVVKDGAGRVLGELTAMNALNANPRGKAVGLADWQASQLLIEPENDGYVWINDRWYRGRTRIIRQGSGVTALNLVDLEEYLYSVVGAEAIPSWPQEALKAQSVAARTYALYQMNTSGNRIYDLDTTTRTQVYKGLESEFTSTHEAVKATAGQIMSFNGKPILAVFHSSSGGHTENVEDVWNSPLPYLRGVIDYDQVAPVFQWSKNFSAWELGRLIGGVGRVRSLSPERTTPHGRVIRMRVVGDQGSKLISDTQLRRILELRSTLFTISADNGTFAINGRGFGHGIGLSQWGAFSLADQGVTYDRILGHYYQNARLTEMPN</sequence>
<evidence type="ECO:0000313" key="3">
    <source>
        <dbReference type="Proteomes" id="UP000001510"/>
    </source>
</evidence>
<dbReference type="PANTHER" id="PTHR30032:SF4">
    <property type="entry name" value="AMIDASE ENHANCER"/>
    <property type="match status" value="1"/>
</dbReference>
<dbReference type="GO" id="GO:0030288">
    <property type="term" value="C:outer membrane-bounded periplasmic space"/>
    <property type="evidence" value="ECO:0007669"/>
    <property type="project" value="TreeGrafter"/>
</dbReference>
<dbReference type="EnsemblBacteria" id="BAG05640">
    <property type="protein sequence ID" value="BAG05640"/>
    <property type="gene ID" value="MAE_58180"/>
</dbReference>
<dbReference type="eggNOG" id="COG2385">
    <property type="taxonomic scope" value="Bacteria"/>
</dbReference>
<dbReference type="PANTHER" id="PTHR30032">
    <property type="entry name" value="N-ACETYLMURAMOYL-L-ALANINE AMIDASE-RELATED"/>
    <property type="match status" value="1"/>
</dbReference>
<dbReference type="InterPro" id="IPR013486">
    <property type="entry name" value="SpoIID/LytB"/>
</dbReference>
<reference evidence="2 3" key="1">
    <citation type="journal article" date="2007" name="DNA Res.">
        <title>Complete genomic structure of the bloom-forming toxic cyanobacterium Microcystis aeruginosa NIES-843.</title>
        <authorList>
            <person name="Kaneko T."/>
            <person name="Nakajima N."/>
            <person name="Okamoto S."/>
            <person name="Suzuki I."/>
            <person name="Tanabe Y."/>
            <person name="Tamaoki M."/>
            <person name="Nakamura Y."/>
            <person name="Kasai F."/>
            <person name="Watanabe A."/>
            <person name="Kawashima K."/>
            <person name="Kishida Y."/>
            <person name="Ono A."/>
            <person name="Shimizu Y."/>
            <person name="Takahashi C."/>
            <person name="Minami C."/>
            <person name="Fujishiro T."/>
            <person name="Kohara M."/>
            <person name="Katoh M."/>
            <person name="Nakazaki N."/>
            <person name="Nakayama S."/>
            <person name="Yamada M."/>
            <person name="Tabata S."/>
            <person name="Watanabe M.M."/>
        </authorList>
    </citation>
    <scope>NUCLEOTIDE SEQUENCE [LARGE SCALE GENOMIC DNA]</scope>
    <source>
        <strain evidence="3">NIES-843 / IAM M-247</strain>
    </source>
</reference>
<dbReference type="AlphaFoldDB" id="B0JIT2"/>
<dbReference type="STRING" id="449447.MAE_58180"/>
<name>B0JIT2_MICAN</name>
<dbReference type="Proteomes" id="UP000001510">
    <property type="component" value="Chromosome"/>
</dbReference>
<dbReference type="InterPro" id="IPR051922">
    <property type="entry name" value="Bact_Sporulation_Assoc"/>
</dbReference>
<dbReference type="GO" id="GO:0030435">
    <property type="term" value="P:sporulation resulting in formation of a cellular spore"/>
    <property type="evidence" value="ECO:0007669"/>
    <property type="project" value="InterPro"/>
</dbReference>
<dbReference type="Pfam" id="PF08486">
    <property type="entry name" value="SpoIID"/>
    <property type="match status" value="1"/>
</dbReference>
<gene>
    <name evidence="2" type="ordered locus">MAE_58180</name>
</gene>
<keyword evidence="3" id="KW-1185">Reference proteome</keyword>
<evidence type="ECO:0000259" key="1">
    <source>
        <dbReference type="Pfam" id="PF08486"/>
    </source>
</evidence>
<dbReference type="NCBIfam" id="TIGR02669">
    <property type="entry name" value="SpoIID_LytB"/>
    <property type="match status" value="1"/>
</dbReference>
<dbReference type="EMBL" id="AP009552">
    <property type="protein sequence ID" value="BAG05640.1"/>
    <property type="molecule type" value="Genomic_DNA"/>
</dbReference>
<feature type="domain" description="Sporulation stage II protein D amidase enhancer LytB N-terminal" evidence="1">
    <location>
        <begin position="132"/>
        <end position="221"/>
    </location>
</feature>